<dbReference type="AlphaFoldDB" id="A0A9Q0JGS3"/>
<organism evidence="1 2">
    <name type="scientific">Turnera subulata</name>
    <dbReference type="NCBI Taxonomy" id="218843"/>
    <lineage>
        <taxon>Eukaryota</taxon>
        <taxon>Viridiplantae</taxon>
        <taxon>Streptophyta</taxon>
        <taxon>Embryophyta</taxon>
        <taxon>Tracheophyta</taxon>
        <taxon>Spermatophyta</taxon>
        <taxon>Magnoliopsida</taxon>
        <taxon>eudicotyledons</taxon>
        <taxon>Gunneridae</taxon>
        <taxon>Pentapetalae</taxon>
        <taxon>rosids</taxon>
        <taxon>fabids</taxon>
        <taxon>Malpighiales</taxon>
        <taxon>Passifloraceae</taxon>
        <taxon>Turnera</taxon>
    </lineage>
</organism>
<accession>A0A9Q0JGS3</accession>
<dbReference type="SUPFAM" id="SSF52058">
    <property type="entry name" value="L domain-like"/>
    <property type="match status" value="1"/>
</dbReference>
<dbReference type="PANTHER" id="PTHR11017:SF575">
    <property type="entry name" value="ADP-RIBOSYL CYCLASE_CYCLIC ADP-RIBOSE HYDROLASE"/>
    <property type="match status" value="1"/>
</dbReference>
<dbReference type="EMBL" id="JAKUCV010002611">
    <property type="protein sequence ID" value="KAJ4842026.1"/>
    <property type="molecule type" value="Genomic_DNA"/>
</dbReference>
<reference evidence="1" key="1">
    <citation type="submission" date="2022-02" db="EMBL/GenBank/DDBJ databases">
        <authorList>
            <person name="Henning P.M."/>
            <person name="McCubbin A.G."/>
            <person name="Shore J.S."/>
        </authorList>
    </citation>
    <scope>NUCLEOTIDE SEQUENCE</scope>
    <source>
        <strain evidence="1">F60SS</strain>
        <tissue evidence="1">Leaves</tissue>
    </source>
</reference>
<evidence type="ECO:0000313" key="1">
    <source>
        <dbReference type="EMBL" id="KAJ4842026.1"/>
    </source>
</evidence>
<comment type="caution">
    <text evidence="1">The sequence shown here is derived from an EMBL/GenBank/DDBJ whole genome shotgun (WGS) entry which is preliminary data.</text>
</comment>
<dbReference type="InterPro" id="IPR044974">
    <property type="entry name" value="Disease_R_plants"/>
</dbReference>
<name>A0A9Q0JGS3_9ROSI</name>
<reference evidence="1" key="2">
    <citation type="journal article" date="2023" name="Plants (Basel)">
        <title>Annotation of the Turnera subulata (Passifloraceae) Draft Genome Reveals the S-Locus Evolved after the Divergence of Turneroideae from Passifloroideae in a Stepwise Manner.</title>
        <authorList>
            <person name="Henning P.M."/>
            <person name="Roalson E.H."/>
            <person name="Mir W."/>
            <person name="McCubbin A.G."/>
            <person name="Shore J.S."/>
        </authorList>
    </citation>
    <scope>NUCLEOTIDE SEQUENCE</scope>
    <source>
        <strain evidence="1">F60SS</strain>
    </source>
</reference>
<proteinExistence type="predicted"/>
<feature type="non-terminal residue" evidence="1">
    <location>
        <position position="1"/>
    </location>
</feature>
<protein>
    <submittedName>
        <fullName evidence="1">Uncharacterized protein</fullName>
    </submittedName>
</protein>
<dbReference type="InterPro" id="IPR032675">
    <property type="entry name" value="LRR_dom_sf"/>
</dbReference>
<sequence>MIMGTEATQGLELTLPRDDDRIVEAKAFWKLQNLRLLHFDHVKLKTGYEEDLFEELRWLCWHYFPLEFVPNEFHLGEVVIMDMQHSNLRQKLKFLDLSDSRHLKETSDFSLLPNLKELKLKGCTSLAEIHHSLPQLSELVYADFKDCKQLKNLPGDFGKLKSLKTLNLDGCSKLHTYPEDIGDLKSLTTLRAKSTGVRRLPDSFSRLKKLKNISLSGNL</sequence>
<gene>
    <name evidence="1" type="ORF">Tsubulata_021914</name>
</gene>
<evidence type="ECO:0000313" key="2">
    <source>
        <dbReference type="Proteomes" id="UP001141552"/>
    </source>
</evidence>
<dbReference type="OrthoDB" id="1357022at2759"/>
<dbReference type="GO" id="GO:0006952">
    <property type="term" value="P:defense response"/>
    <property type="evidence" value="ECO:0007669"/>
    <property type="project" value="InterPro"/>
</dbReference>
<keyword evidence="2" id="KW-1185">Reference proteome</keyword>
<dbReference type="Proteomes" id="UP001141552">
    <property type="component" value="Unassembled WGS sequence"/>
</dbReference>
<dbReference type="Gene3D" id="3.80.10.10">
    <property type="entry name" value="Ribonuclease Inhibitor"/>
    <property type="match status" value="1"/>
</dbReference>
<dbReference type="PANTHER" id="PTHR11017">
    <property type="entry name" value="LEUCINE-RICH REPEAT-CONTAINING PROTEIN"/>
    <property type="match status" value="1"/>
</dbReference>